<evidence type="ECO:0000313" key="1">
    <source>
        <dbReference type="EMBL" id="KAK6929729.1"/>
    </source>
</evidence>
<dbReference type="InterPro" id="IPR050464">
    <property type="entry name" value="Zeta_carotene_desat/Oxidored"/>
</dbReference>
<protein>
    <submittedName>
        <fullName evidence="1">Uncharacterized protein</fullName>
    </submittedName>
</protein>
<organism evidence="1 2">
    <name type="scientific">Dillenia turbinata</name>
    <dbReference type="NCBI Taxonomy" id="194707"/>
    <lineage>
        <taxon>Eukaryota</taxon>
        <taxon>Viridiplantae</taxon>
        <taxon>Streptophyta</taxon>
        <taxon>Embryophyta</taxon>
        <taxon>Tracheophyta</taxon>
        <taxon>Spermatophyta</taxon>
        <taxon>Magnoliopsida</taxon>
        <taxon>eudicotyledons</taxon>
        <taxon>Gunneridae</taxon>
        <taxon>Pentapetalae</taxon>
        <taxon>Dilleniales</taxon>
        <taxon>Dilleniaceae</taxon>
        <taxon>Dillenia</taxon>
    </lineage>
</organism>
<dbReference type="InterPro" id="IPR036188">
    <property type="entry name" value="FAD/NAD-bd_sf"/>
</dbReference>
<dbReference type="Gene3D" id="3.50.50.60">
    <property type="entry name" value="FAD/NAD(P)-binding domain"/>
    <property type="match status" value="1"/>
</dbReference>
<proteinExistence type="predicted"/>
<comment type="caution">
    <text evidence="1">The sequence shown here is derived from an EMBL/GenBank/DDBJ whole genome shotgun (WGS) entry which is preliminary data.</text>
</comment>
<reference evidence="1 2" key="1">
    <citation type="submission" date="2023-12" db="EMBL/GenBank/DDBJ databases">
        <title>A high-quality genome assembly for Dillenia turbinata (Dilleniales).</title>
        <authorList>
            <person name="Chanderbali A."/>
        </authorList>
    </citation>
    <scope>NUCLEOTIDE SEQUENCE [LARGE SCALE GENOMIC DNA]</scope>
    <source>
        <strain evidence="1">LSX21</strain>
        <tissue evidence="1">Leaf</tissue>
    </source>
</reference>
<dbReference type="PRINTS" id="PR00419">
    <property type="entry name" value="ADXRDTASE"/>
</dbReference>
<name>A0AAN8Z7Q1_9MAGN</name>
<dbReference type="AlphaFoldDB" id="A0AAN8Z7Q1"/>
<keyword evidence="2" id="KW-1185">Reference proteome</keyword>
<dbReference type="Pfam" id="PF13450">
    <property type="entry name" value="NAD_binding_8"/>
    <property type="match status" value="1"/>
</dbReference>
<dbReference type="PANTHER" id="PTHR42923:SF17">
    <property type="entry name" value="AMINE OXIDASE DOMAIN-CONTAINING PROTEIN"/>
    <property type="match status" value="1"/>
</dbReference>
<sequence>MTVAVIGGGISGLVAASELVKAGVEVVLYEKEDNLGAHSKTATFSGTELDLSSMLFNLFKTCSKQLRIDQVVEIQGGDNN</sequence>
<dbReference type="PANTHER" id="PTHR42923">
    <property type="entry name" value="PROTOPORPHYRINOGEN OXIDASE"/>
    <property type="match status" value="1"/>
</dbReference>
<dbReference type="GO" id="GO:0016491">
    <property type="term" value="F:oxidoreductase activity"/>
    <property type="evidence" value="ECO:0007669"/>
    <property type="project" value="TreeGrafter"/>
</dbReference>
<evidence type="ECO:0000313" key="2">
    <source>
        <dbReference type="Proteomes" id="UP001370490"/>
    </source>
</evidence>
<dbReference type="SUPFAM" id="SSF51905">
    <property type="entry name" value="FAD/NAD(P)-binding domain"/>
    <property type="match status" value="1"/>
</dbReference>
<dbReference type="EMBL" id="JBAMMX010000012">
    <property type="protein sequence ID" value="KAK6929729.1"/>
    <property type="molecule type" value="Genomic_DNA"/>
</dbReference>
<accession>A0AAN8Z7Q1</accession>
<dbReference type="Proteomes" id="UP001370490">
    <property type="component" value="Unassembled WGS sequence"/>
</dbReference>
<gene>
    <name evidence="1" type="ORF">RJ641_003823</name>
</gene>